<dbReference type="PANTHER" id="PTHR43747:SF1">
    <property type="entry name" value="SLR1998 PROTEIN"/>
    <property type="match status" value="1"/>
</dbReference>
<dbReference type="AlphaFoldDB" id="A0A953HUW4"/>
<comment type="caution">
    <text evidence="2">The sequence shown here is derived from an EMBL/GenBank/DDBJ whole genome shotgun (WGS) entry which is preliminary data.</text>
</comment>
<evidence type="ECO:0000259" key="1">
    <source>
        <dbReference type="Pfam" id="PF01494"/>
    </source>
</evidence>
<dbReference type="Pfam" id="PF01494">
    <property type="entry name" value="FAD_binding_3"/>
    <property type="match status" value="1"/>
</dbReference>
<dbReference type="Gene3D" id="3.50.50.60">
    <property type="entry name" value="FAD/NAD(P)-binding domain"/>
    <property type="match status" value="1"/>
</dbReference>
<dbReference type="PANTHER" id="PTHR43747">
    <property type="entry name" value="FAD-BINDING PROTEIN"/>
    <property type="match status" value="1"/>
</dbReference>
<dbReference type="Gene3D" id="3.30.9.100">
    <property type="match status" value="1"/>
</dbReference>
<dbReference type="RefSeq" id="WP_222580174.1">
    <property type="nucleotide sequence ID" value="NZ_JAHVHU010000009.1"/>
</dbReference>
<evidence type="ECO:0000313" key="3">
    <source>
        <dbReference type="Proteomes" id="UP000753961"/>
    </source>
</evidence>
<reference evidence="2" key="1">
    <citation type="submission" date="2021-06" db="EMBL/GenBank/DDBJ databases">
        <title>44 bacteria genomes isolated from Dapeng, Shenzhen.</title>
        <authorList>
            <person name="Zheng W."/>
            <person name="Yu S."/>
            <person name="Huang Y."/>
        </authorList>
    </citation>
    <scope>NUCLEOTIDE SEQUENCE</scope>
    <source>
        <strain evidence="2">DP5N28-2</strain>
    </source>
</reference>
<organism evidence="2 3">
    <name type="scientific">Membranihabitans marinus</name>
    <dbReference type="NCBI Taxonomy" id="1227546"/>
    <lineage>
        <taxon>Bacteria</taxon>
        <taxon>Pseudomonadati</taxon>
        <taxon>Bacteroidota</taxon>
        <taxon>Saprospiria</taxon>
        <taxon>Saprospirales</taxon>
        <taxon>Saprospiraceae</taxon>
        <taxon>Membranihabitans</taxon>
    </lineage>
</organism>
<feature type="domain" description="FAD-binding" evidence="1">
    <location>
        <begin position="8"/>
        <end position="316"/>
    </location>
</feature>
<dbReference type="PROSITE" id="PS51257">
    <property type="entry name" value="PROKAR_LIPOPROTEIN"/>
    <property type="match status" value="1"/>
</dbReference>
<dbReference type="EMBL" id="JAHVHU010000009">
    <property type="protein sequence ID" value="MBY5958641.1"/>
    <property type="molecule type" value="Genomic_DNA"/>
</dbReference>
<evidence type="ECO:0000313" key="2">
    <source>
        <dbReference type="EMBL" id="MBY5958641.1"/>
    </source>
</evidence>
<dbReference type="InterPro" id="IPR002938">
    <property type="entry name" value="FAD-bd"/>
</dbReference>
<protein>
    <submittedName>
        <fullName evidence="2">NAD(P)/FAD-dependent oxidoreductase</fullName>
    </submittedName>
</protein>
<gene>
    <name evidence="2" type="ORF">KUV50_10885</name>
</gene>
<dbReference type="GO" id="GO:0071949">
    <property type="term" value="F:FAD binding"/>
    <property type="evidence" value="ECO:0007669"/>
    <property type="project" value="InterPro"/>
</dbReference>
<sequence>MSLEKHAKTDLLVIGAGVAGCLTAISLADQYDVTLIDQLSEPSDRIGESLAPAAQRILKQLGIFQNLNPRKKEQLYRKNIGMQSYWGSDRVQIEDHLNNPDGPVLCLNRKEFENHLRRTAMERGVRSIWPTRFYSSFYEQGRWLVTTTAGTPSPNNIKQQITARFVVDATGRPSRFARQVGVRRDHFDKLISCWSTMPDHGKNKMSTISACESGWWYSAVVPGHRRVLAYQTDADLIDRNQMRELEGFLLLAKEHQPVRRLLHESHDAIQFHGTVSANSTRLEHVAGNQWVAIGDAALSFDPLSSQGLFHAMASAMQFKELITGLDLIKDPTSRKMDQFRLLYTHQMDEVWERYLHHKRVYYGAERRWAACPFWRRRQERSDQ</sequence>
<accession>A0A953HUW4</accession>
<dbReference type="InterPro" id="IPR036188">
    <property type="entry name" value="FAD/NAD-bd_sf"/>
</dbReference>
<proteinExistence type="predicted"/>
<dbReference type="Proteomes" id="UP000753961">
    <property type="component" value="Unassembled WGS sequence"/>
</dbReference>
<dbReference type="InterPro" id="IPR050816">
    <property type="entry name" value="Flavin-dep_Halogenase_NPB"/>
</dbReference>
<keyword evidence="3" id="KW-1185">Reference proteome</keyword>
<dbReference type="SUPFAM" id="SSF51905">
    <property type="entry name" value="FAD/NAD(P)-binding domain"/>
    <property type="match status" value="1"/>
</dbReference>
<name>A0A953HUW4_9BACT</name>